<organism evidence="3 4">
    <name type="scientific">Talaromyces islandicus</name>
    <name type="common">Penicillium islandicum</name>
    <dbReference type="NCBI Taxonomy" id="28573"/>
    <lineage>
        <taxon>Eukaryota</taxon>
        <taxon>Fungi</taxon>
        <taxon>Dikarya</taxon>
        <taxon>Ascomycota</taxon>
        <taxon>Pezizomycotina</taxon>
        <taxon>Eurotiomycetes</taxon>
        <taxon>Eurotiomycetidae</taxon>
        <taxon>Eurotiales</taxon>
        <taxon>Trichocomaceae</taxon>
        <taxon>Talaromyces</taxon>
        <taxon>Talaromyces sect. Islandici</taxon>
    </lineage>
</organism>
<dbReference type="Proteomes" id="UP000054383">
    <property type="component" value="Unassembled WGS sequence"/>
</dbReference>
<feature type="signal peptide" evidence="2">
    <location>
        <begin position="1"/>
        <end position="21"/>
    </location>
</feature>
<keyword evidence="4" id="KW-1185">Reference proteome</keyword>
<proteinExistence type="predicted"/>
<evidence type="ECO:0000256" key="2">
    <source>
        <dbReference type="SAM" id="SignalP"/>
    </source>
</evidence>
<feature type="chain" id="PRO_5006710979" evidence="2">
    <location>
        <begin position="22"/>
        <end position="273"/>
    </location>
</feature>
<evidence type="ECO:0000313" key="3">
    <source>
        <dbReference type="EMBL" id="CRG82835.1"/>
    </source>
</evidence>
<feature type="compositionally biased region" description="Low complexity" evidence="1">
    <location>
        <begin position="120"/>
        <end position="195"/>
    </location>
</feature>
<sequence length="273" mass="26629">MRSFVPTTLMASAALFSAAQGITITKPAEGDTVDASKGFDIVWEYDSSDPTDWEIELGNPAPGKLLATDVKPSSAASGQTSTYTYSVKPTDIADGSYKVILDPRNAGTPGKSLPESGEFTVGSGSAGTTTTTGSATSTGTSTGTGSATSTATSISTGTGTGTTAPVTTPSPTTGVSVTVTTTPSGSGSVVPTVSGSTTVTSASVISSTIVSDGHTTVVPQSTVFQTTVVPGGSPTASGTGSPTTTSIHTGAAVAVDASLGSAVLMALLPAFLL</sequence>
<evidence type="ECO:0000256" key="1">
    <source>
        <dbReference type="SAM" id="MobiDB-lite"/>
    </source>
</evidence>
<dbReference type="OrthoDB" id="4227190at2759"/>
<dbReference type="EMBL" id="CVMT01000001">
    <property type="protein sequence ID" value="CRG82835.1"/>
    <property type="molecule type" value="Genomic_DNA"/>
</dbReference>
<name>A0A0U1LIL1_TALIS</name>
<dbReference type="STRING" id="28573.A0A0U1LIL1"/>
<dbReference type="OMA" id="DPTDWEI"/>
<protein>
    <submittedName>
        <fullName evidence="3">Uncharacterized protein</fullName>
    </submittedName>
</protein>
<reference evidence="3 4" key="1">
    <citation type="submission" date="2015-04" db="EMBL/GenBank/DDBJ databases">
        <authorList>
            <person name="Syromyatnikov M.Y."/>
            <person name="Popov V.N."/>
        </authorList>
    </citation>
    <scope>NUCLEOTIDE SEQUENCE [LARGE SCALE GENOMIC DNA]</scope>
    <source>
        <strain evidence="3">WF-38-12</strain>
    </source>
</reference>
<dbReference type="AlphaFoldDB" id="A0A0U1LIL1"/>
<accession>A0A0U1LIL1</accession>
<gene>
    <name evidence="3" type="ORF">PISL3812_00181</name>
</gene>
<feature type="region of interest" description="Disordered" evidence="1">
    <location>
        <begin position="103"/>
        <end position="195"/>
    </location>
</feature>
<evidence type="ECO:0000313" key="4">
    <source>
        <dbReference type="Proteomes" id="UP000054383"/>
    </source>
</evidence>
<keyword evidence="2" id="KW-0732">Signal</keyword>